<name>K0B595_9ARCH</name>
<sequence length="103" mass="11965">MSLNEISQKVIFHNSVDVWISACNEKNKDWTNPEEYKKFIAYLLKNNLNLKAFNLCTHEAGATEEEKTKFTEILAQTKETDPNSKTYTIKLNDSAIDVIRNYF</sequence>
<dbReference type="EMBL" id="CP003842">
    <property type="protein sequence ID" value="AFS80629.1"/>
    <property type="molecule type" value="Genomic_DNA"/>
</dbReference>
<dbReference type="GeneID" id="13726179"/>
<dbReference type="KEGG" id="nkr:NKOR_03675"/>
<dbReference type="RefSeq" id="WP_014963017.1">
    <property type="nucleotide sequence ID" value="NC_018655.1"/>
</dbReference>
<dbReference type="STRING" id="1229908.NKOR_03675"/>
<protein>
    <submittedName>
        <fullName evidence="1">Uncharacterized protein</fullName>
    </submittedName>
</protein>
<dbReference type="Proteomes" id="UP000006101">
    <property type="component" value="Chromosome"/>
</dbReference>
<gene>
    <name evidence="1" type="ORF">NKOR_03675</name>
</gene>
<evidence type="ECO:0000313" key="2">
    <source>
        <dbReference type="Proteomes" id="UP000006101"/>
    </source>
</evidence>
<dbReference type="AlphaFoldDB" id="K0B595"/>
<organism evidence="1 2">
    <name type="scientific">Candidatus Nitrosopumilus koreensis AR1</name>
    <dbReference type="NCBI Taxonomy" id="1229908"/>
    <lineage>
        <taxon>Archaea</taxon>
        <taxon>Nitrososphaerota</taxon>
        <taxon>Nitrososphaeria</taxon>
        <taxon>Nitrosopumilales</taxon>
        <taxon>Nitrosopumilaceae</taxon>
        <taxon>Nitrosopumilus</taxon>
    </lineage>
</organism>
<reference evidence="1 2" key="1">
    <citation type="journal article" date="2012" name="J. Bacteriol.">
        <title>Draft Genome Sequence of an Ammonia-Oxidizing Archaeon, "Candidatus Nitrosopumilus koreensis" AR1, from Marine Sediment.</title>
        <authorList>
            <person name="Park S.J."/>
            <person name="Kim J.G."/>
            <person name="Jung M.Y."/>
            <person name="Kim S.J."/>
            <person name="Cha I.T."/>
            <person name="Kwon K."/>
            <person name="Lee J.H."/>
            <person name="Rhee S.K."/>
        </authorList>
    </citation>
    <scope>NUCLEOTIDE SEQUENCE [LARGE SCALE GENOMIC DNA]</scope>
    <source>
        <strain evidence="1 2">AR1</strain>
    </source>
</reference>
<dbReference type="HOGENOM" id="CLU_2152486_0_0_2"/>
<evidence type="ECO:0000313" key="1">
    <source>
        <dbReference type="EMBL" id="AFS80629.1"/>
    </source>
</evidence>
<keyword evidence="2" id="KW-1185">Reference proteome</keyword>
<proteinExistence type="predicted"/>
<accession>K0B595</accession>
<dbReference type="PATRIC" id="fig|1229908.8.peg.787"/>